<keyword evidence="1" id="KW-0378">Hydrolase</keyword>
<keyword evidence="2" id="KW-0479">Metal-binding</keyword>
<comment type="similarity">
    <text evidence="1">Belongs to the GdpP/PdeA phosphodiesterase family.</text>
</comment>
<feature type="binding site" evidence="2">
    <location>
        <position position="355"/>
    </location>
    <ligand>
        <name>Mn(2+)</name>
        <dbReference type="ChEBI" id="CHEBI:29035"/>
        <label>2</label>
    </ligand>
</feature>
<dbReference type="RefSeq" id="WP_211801621.1">
    <property type="nucleotide sequence ID" value="NZ_JAGSCS010000012.1"/>
</dbReference>
<comment type="cofactor">
    <cofactor evidence="2">
        <name>Mn(2+)</name>
        <dbReference type="ChEBI" id="CHEBI:29035"/>
    </cofactor>
    <text evidence="2">For phosphodiesterase activity, probably binds 2 Mn(2+) per subunit.</text>
</comment>
<evidence type="ECO:0000256" key="2">
    <source>
        <dbReference type="PIRSR" id="PIRSR026583-50"/>
    </source>
</evidence>
<dbReference type="InterPro" id="IPR038763">
    <property type="entry name" value="DHH_sf"/>
</dbReference>
<dbReference type="Pfam" id="PF24898">
    <property type="entry name" value="GGDEF_GdpP"/>
    <property type="match status" value="1"/>
</dbReference>
<keyword evidence="2" id="KW-0464">Manganese</keyword>
<dbReference type="EC" id="3.1.4.-" evidence="1"/>
<dbReference type="InterPro" id="IPR001667">
    <property type="entry name" value="DDH_dom"/>
</dbReference>
<keyword evidence="1" id="KW-1003">Cell membrane</keyword>
<sequence length="655" mass="73973">MEKYYEFRKSDTLYSLLVALAIAVLFVQGEWVAAGILLVAFLGIIIYLNSLYTYKKKKWEKFIQNLLGKMTKSVVKALEDGDIPVVLLRDSGEIIWYNKKALELFSEKEHHFRVEDIFTEGKPSFLKQDSTAFLEAKINKHHYHVTVIPVDHAEGEFAENLKVLIFSDVSLIKESESRMTSVMAIEIDNYSDLIASVDNERKPFLLAEIENFIYAYAHEIKAMVRRYETSKFLLVVSDSYINDEKRKKFPVVDNIKNIDQGNTLEPTLSIGIGSQGATPEENQALAKAAKELALGRGGDQVVIKTPKNLEFFGGTSKEIEKKSRVRSRVIAHALKDLILESNHIFIMGHLNPDMDCFGAAVGIKVIARGLGKKAFILNEEPYLNILPIYSKFMEVDEYRSDILSLQKASGKVKPDDTLIIVDVHARNYVLDEQFLSRFKKIVVIDHHRRTPDQITGTTLSYIETYASSTSELVTELIQYIFEKPQLSILEAEALFAGIRVDTKSFNFKTGVRTFEAASFLKRQGSRTVEVREMFATDIESFNKKAEIIRSAQIIDKIAIARVDHLDDPLLSAQAADDLANFKDVTAAFVLTAVDEDIIINGRSLKELNVQLILEELGGGGHMTMAGARLNDTTMDEAYEKLMTAMQKHRKEENTL</sequence>
<dbReference type="GO" id="GO:0046872">
    <property type="term" value="F:metal ion binding"/>
    <property type="evidence" value="ECO:0007669"/>
    <property type="project" value="UniProtKB-KW"/>
</dbReference>
<dbReference type="AlphaFoldDB" id="A0A941CPM0"/>
<dbReference type="GO" id="GO:0003676">
    <property type="term" value="F:nucleic acid binding"/>
    <property type="evidence" value="ECO:0007669"/>
    <property type="project" value="UniProtKB-UniRule"/>
</dbReference>
<dbReference type="Pfam" id="PF01368">
    <property type="entry name" value="DHH"/>
    <property type="match status" value="1"/>
</dbReference>
<keyword evidence="6" id="KW-1185">Reference proteome</keyword>
<evidence type="ECO:0000256" key="1">
    <source>
        <dbReference type="PIRNR" id="PIRNR026583"/>
    </source>
</evidence>
<feature type="domain" description="GGDEF" evidence="4">
    <location>
        <begin position="178"/>
        <end position="306"/>
    </location>
</feature>
<feature type="transmembrane region" description="Helical" evidence="3">
    <location>
        <begin position="12"/>
        <end position="29"/>
    </location>
</feature>
<feature type="binding site" evidence="2">
    <location>
        <position position="446"/>
    </location>
    <ligand>
        <name>Mn(2+)</name>
        <dbReference type="ChEBI" id="CHEBI:29035"/>
        <label>2</label>
    </ligand>
</feature>
<dbReference type="Gene3D" id="3.10.310.30">
    <property type="match status" value="1"/>
</dbReference>
<dbReference type="EMBL" id="JAGSCS010000012">
    <property type="protein sequence ID" value="MBR0576560.1"/>
    <property type="molecule type" value="Genomic_DNA"/>
</dbReference>
<dbReference type="Proteomes" id="UP000675379">
    <property type="component" value="Unassembled WGS sequence"/>
</dbReference>
<name>A0A941CPM0_9CLOT</name>
<keyword evidence="3" id="KW-0812">Transmembrane</keyword>
<dbReference type="FunFam" id="3.90.1640.10:FF:000002">
    <property type="entry name" value="Cyclic-di-AMP phosphodiesterase"/>
    <property type="match status" value="1"/>
</dbReference>
<evidence type="ECO:0000259" key="4">
    <source>
        <dbReference type="PROSITE" id="PS50887"/>
    </source>
</evidence>
<organism evidence="5 6">
    <name type="scientific">Proteiniclasticum sediminis</name>
    <dbReference type="NCBI Taxonomy" id="2804028"/>
    <lineage>
        <taxon>Bacteria</taxon>
        <taxon>Bacillati</taxon>
        <taxon>Bacillota</taxon>
        <taxon>Clostridia</taxon>
        <taxon>Eubacteriales</taxon>
        <taxon>Clostridiaceae</taxon>
        <taxon>Proteiniclasticum</taxon>
    </lineage>
</organism>
<dbReference type="PANTHER" id="PTHR47618">
    <property type="entry name" value="BIFUNCTIONAL OLIGORIBONUCLEASE AND PAP PHOSPHATASE NRNA"/>
    <property type="match status" value="1"/>
</dbReference>
<keyword evidence="3" id="KW-1133">Transmembrane helix</keyword>
<feature type="binding site" evidence="2">
    <location>
        <position position="353"/>
    </location>
    <ligand>
        <name>Mn(2+)</name>
        <dbReference type="ChEBI" id="CHEBI:29035"/>
        <label>1</label>
    </ligand>
</feature>
<accession>A0A941CPM0</accession>
<comment type="subcellular location">
    <subcellularLocation>
        <location evidence="1">Cell membrane</location>
    </subcellularLocation>
</comment>
<feature type="binding site" evidence="2">
    <location>
        <position position="422"/>
    </location>
    <ligand>
        <name>Mn(2+)</name>
        <dbReference type="ChEBI" id="CHEBI:29035"/>
        <label>1</label>
    </ligand>
</feature>
<dbReference type="InterPro" id="IPR051319">
    <property type="entry name" value="Oligoribo/pAp-PDE_c-di-AMP_PDE"/>
</dbReference>
<gene>
    <name evidence="5" type="ORF">KCG48_09425</name>
</gene>
<protein>
    <recommendedName>
        <fullName evidence="1">Cyclic-di-AMP phosphodiesterase</fullName>
        <ecNumber evidence="1">3.1.4.-</ecNumber>
    </recommendedName>
</protein>
<proteinExistence type="inferred from homology"/>
<dbReference type="PROSITE" id="PS50887">
    <property type="entry name" value="GGDEF"/>
    <property type="match status" value="1"/>
</dbReference>
<comment type="caution">
    <text evidence="5">The sequence shown here is derived from an EMBL/GenBank/DDBJ whole genome shotgun (WGS) entry which is preliminary data.</text>
</comment>
<evidence type="ECO:0000256" key="3">
    <source>
        <dbReference type="SAM" id="Phobius"/>
    </source>
</evidence>
<dbReference type="PANTHER" id="PTHR47618:SF2">
    <property type="entry name" value="CYCLIC-DI-AMP PHOSPHODIESTERASE GDPP"/>
    <property type="match status" value="1"/>
</dbReference>
<dbReference type="Gene3D" id="3.90.1640.10">
    <property type="entry name" value="inorganic pyrophosphatase (n-terminal core)"/>
    <property type="match status" value="1"/>
</dbReference>
<evidence type="ECO:0000313" key="5">
    <source>
        <dbReference type="EMBL" id="MBR0576560.1"/>
    </source>
</evidence>
<dbReference type="SUPFAM" id="SSF64182">
    <property type="entry name" value="DHH phosphoesterases"/>
    <property type="match status" value="1"/>
</dbReference>
<dbReference type="Gene3D" id="3.30.450.20">
    <property type="entry name" value="PAS domain"/>
    <property type="match status" value="1"/>
</dbReference>
<dbReference type="InterPro" id="IPR014528">
    <property type="entry name" value="GdpP/PdeA"/>
</dbReference>
<dbReference type="InterPro" id="IPR003156">
    <property type="entry name" value="DHHA1_dom"/>
</dbReference>
<dbReference type="GO" id="GO:0016787">
    <property type="term" value="F:hydrolase activity"/>
    <property type="evidence" value="ECO:0007669"/>
    <property type="project" value="UniProtKB-UniRule"/>
</dbReference>
<feature type="binding site" evidence="2">
    <location>
        <position position="422"/>
    </location>
    <ligand>
        <name>Mn(2+)</name>
        <dbReference type="ChEBI" id="CHEBI:29035"/>
        <label>2</label>
    </ligand>
</feature>
<dbReference type="InterPro" id="IPR000160">
    <property type="entry name" value="GGDEF_dom"/>
</dbReference>
<dbReference type="GO" id="GO:0005886">
    <property type="term" value="C:plasma membrane"/>
    <property type="evidence" value="ECO:0007669"/>
    <property type="project" value="UniProtKB-SubCell"/>
</dbReference>
<dbReference type="Pfam" id="PF02272">
    <property type="entry name" value="DHHA1"/>
    <property type="match status" value="1"/>
</dbReference>
<reference evidence="5" key="1">
    <citation type="submission" date="2021-04" db="EMBL/GenBank/DDBJ databases">
        <title>Proteiniclasticum sedimins sp. nov., an obligate anaerobic bacterium isolated from anaerobic sludge.</title>
        <authorList>
            <person name="Liu J."/>
        </authorList>
    </citation>
    <scope>NUCLEOTIDE SEQUENCE</scope>
    <source>
        <strain evidence="5">BAD-10</strain>
    </source>
</reference>
<evidence type="ECO:0000313" key="6">
    <source>
        <dbReference type="Proteomes" id="UP000675379"/>
    </source>
</evidence>
<keyword evidence="1 3" id="KW-0472">Membrane</keyword>
<comment type="catalytic activity">
    <reaction evidence="1">
        <text>3',3'-c-di-AMP + H2O = 5'-O-phosphonoadenylyl-(3'-&gt;5')-adenosine + H(+)</text>
        <dbReference type="Rhea" id="RHEA:54420"/>
        <dbReference type="ChEBI" id="CHEBI:15377"/>
        <dbReference type="ChEBI" id="CHEBI:15378"/>
        <dbReference type="ChEBI" id="CHEBI:71500"/>
        <dbReference type="ChEBI" id="CHEBI:138171"/>
    </reaction>
</comment>
<feature type="binding site" evidence="2">
    <location>
        <position position="349"/>
    </location>
    <ligand>
        <name>Mn(2+)</name>
        <dbReference type="ChEBI" id="CHEBI:29035"/>
        <label>1</label>
    </ligand>
</feature>
<dbReference type="PIRSF" id="PIRSF026583">
    <property type="entry name" value="YybT"/>
    <property type="match status" value="1"/>
</dbReference>
<comment type="function">
    <text evidence="1">Has phosphodiesterase (PDE) activity against cyclic-di-AMP (c-di-AMP).</text>
</comment>
<feature type="binding site" evidence="2">
    <location>
        <position position="501"/>
    </location>
    <ligand>
        <name>Mn(2+)</name>
        <dbReference type="ChEBI" id="CHEBI:29035"/>
        <label>2</label>
    </ligand>
</feature>